<dbReference type="Gene3D" id="3.40.50.740">
    <property type="match status" value="1"/>
</dbReference>
<dbReference type="Pfam" id="PF01568">
    <property type="entry name" value="Molydop_binding"/>
    <property type="match status" value="1"/>
</dbReference>
<dbReference type="Pfam" id="PF04879">
    <property type="entry name" value="Molybdop_Fe4S4"/>
    <property type="match status" value="1"/>
</dbReference>
<accession>A0A932GQY7</accession>
<feature type="domain" description="4Fe-4S Mo/W bis-MGD-type" evidence="9">
    <location>
        <begin position="16"/>
        <end position="72"/>
    </location>
</feature>
<dbReference type="InterPro" id="IPR006657">
    <property type="entry name" value="MoPterin_dinucl-bd_dom"/>
</dbReference>
<dbReference type="GO" id="GO:0051539">
    <property type="term" value="F:4 iron, 4 sulfur cluster binding"/>
    <property type="evidence" value="ECO:0007669"/>
    <property type="project" value="UniProtKB-KW"/>
</dbReference>
<keyword evidence="3" id="KW-0500">Molybdenum</keyword>
<dbReference type="PANTHER" id="PTHR43742:SF9">
    <property type="entry name" value="TETRATHIONATE REDUCTASE SUBUNIT A"/>
    <property type="match status" value="1"/>
</dbReference>
<evidence type="ECO:0000256" key="5">
    <source>
        <dbReference type="ARBA" id="ARBA00022729"/>
    </source>
</evidence>
<dbReference type="Proteomes" id="UP000741360">
    <property type="component" value="Unassembled WGS sequence"/>
</dbReference>
<dbReference type="InterPro" id="IPR009010">
    <property type="entry name" value="Asp_de-COase-like_dom_sf"/>
</dbReference>
<name>A0A932GQY7_UNCTE</name>
<dbReference type="GO" id="GO:0046872">
    <property type="term" value="F:metal ion binding"/>
    <property type="evidence" value="ECO:0007669"/>
    <property type="project" value="UniProtKB-KW"/>
</dbReference>
<evidence type="ECO:0000256" key="1">
    <source>
        <dbReference type="ARBA" id="ARBA00010312"/>
    </source>
</evidence>
<organism evidence="10 11">
    <name type="scientific">Tectimicrobiota bacterium</name>
    <dbReference type="NCBI Taxonomy" id="2528274"/>
    <lineage>
        <taxon>Bacteria</taxon>
        <taxon>Pseudomonadati</taxon>
        <taxon>Nitrospinota/Tectimicrobiota group</taxon>
        <taxon>Candidatus Tectimicrobiota</taxon>
    </lineage>
</organism>
<sequence length="851" mass="95010">MEQDMVTPGLRNSGDDTWIHSACDMCFAACGIIAHKQDGVLVKIDGDPNCPASEGNLCANGQAGLIGLYDPSRVKTPLKRTNPKKGLGVDPQWQEITWAEALDILTEKLTKVRREDPRKLVITSFDQIALSYFIRPAWGVAFGTPNTDWVGYYCGNYLHASMYLTNGSFHSDFDLDYCNYAILLGNQQGFMAGLNANVAARKMAEARKRGMRVVVVDPVGTNAAAKADEWVPIRPGTDGAFILSLIHVLVNEIGCYDREFLSFRSNGAYLVGEDGHYLRETASSKPLVWNRRTGKAVPFDQEGIDPALEGVFEVQGHKCQPAFQLLKKQVRAYDPEKVAEITTIPAGTIRRIAKEFGEAARIGSTIVLDGKTLPYRPVAVNIYRGAGAHKHGTHTALAVQTLNMVVGAFYVPGGHRGVNLVGPNGRWSPGATKEGLITPPSEIGRAARYYDFEARPPEDMGLHELFPLTTNRSPLYQLNASQESPFKLPYTPEVLIVCRRNLMMNNVSAQSGAEMLMKIPFVVTFSVHLDEVAEFADLVLPEAHYLERFDLFPNRPSHTMSPATGHFYWGLRQPVIEPLGQARRWIDVLYEVADRMGFLGDVYRLMNVNLGIKGPYKLNPSERYSMEEIYDRWTKSLFGPERGISWFKENGYHKVPRAVEERYPGPFLRARFPIYYENMLEARKSVEKLSEQIHLKWDTSDYVPLANWKPCPAFSDGTKEYDLYVVNYKLPFHSLSITTQNPWLNEMAESHPYAYRIMINAETAKRKEILDGQEICVESVAGKVKGRAKVTQCIHPEVLGIAGVFGSWAKGKPVANGKGVHFNNLLPISVERLDPVSAGVDSCIRVRVTKA</sequence>
<keyword evidence="2" id="KW-0004">4Fe-4S</keyword>
<dbReference type="Gene3D" id="3.30.200.210">
    <property type="match status" value="1"/>
</dbReference>
<keyword evidence="6" id="KW-0560">Oxidoreductase</keyword>
<evidence type="ECO:0000256" key="6">
    <source>
        <dbReference type="ARBA" id="ARBA00023002"/>
    </source>
</evidence>
<reference evidence="10" key="1">
    <citation type="submission" date="2020-07" db="EMBL/GenBank/DDBJ databases">
        <title>Huge and variable diversity of episymbiotic CPR bacteria and DPANN archaea in groundwater ecosystems.</title>
        <authorList>
            <person name="He C.Y."/>
            <person name="Keren R."/>
            <person name="Whittaker M."/>
            <person name="Farag I.F."/>
            <person name="Doudna J."/>
            <person name="Cate J.H.D."/>
            <person name="Banfield J.F."/>
        </authorList>
    </citation>
    <scope>NUCLEOTIDE SEQUENCE</scope>
    <source>
        <strain evidence="10">NC_groundwater_717_Ag_S-0.2um_59_8</strain>
    </source>
</reference>
<dbReference type="Gene3D" id="2.40.40.20">
    <property type="match status" value="1"/>
</dbReference>
<evidence type="ECO:0000256" key="7">
    <source>
        <dbReference type="ARBA" id="ARBA00023004"/>
    </source>
</evidence>
<dbReference type="PANTHER" id="PTHR43742">
    <property type="entry name" value="TRIMETHYLAMINE-N-OXIDE REDUCTASE"/>
    <property type="match status" value="1"/>
</dbReference>
<dbReference type="InterPro" id="IPR050612">
    <property type="entry name" value="Prok_Mopterin_Oxidored"/>
</dbReference>
<evidence type="ECO:0000313" key="11">
    <source>
        <dbReference type="Proteomes" id="UP000741360"/>
    </source>
</evidence>
<dbReference type="SUPFAM" id="SSF50692">
    <property type="entry name" value="ADC-like"/>
    <property type="match status" value="1"/>
</dbReference>
<keyword evidence="5" id="KW-0732">Signal</keyword>
<dbReference type="EMBL" id="JACPSX010000201">
    <property type="protein sequence ID" value="MBI3015468.1"/>
    <property type="molecule type" value="Genomic_DNA"/>
</dbReference>
<dbReference type="PROSITE" id="PS51669">
    <property type="entry name" value="4FE4S_MOW_BIS_MGD"/>
    <property type="match status" value="1"/>
</dbReference>
<protein>
    <submittedName>
        <fullName evidence="10">Molybdopterin-dependent oxidoreductase</fullName>
    </submittedName>
</protein>
<evidence type="ECO:0000313" key="10">
    <source>
        <dbReference type="EMBL" id="MBI3015468.1"/>
    </source>
</evidence>
<evidence type="ECO:0000256" key="2">
    <source>
        <dbReference type="ARBA" id="ARBA00022485"/>
    </source>
</evidence>
<comment type="caution">
    <text evidence="10">The sequence shown here is derived from an EMBL/GenBank/DDBJ whole genome shotgun (WGS) entry which is preliminary data.</text>
</comment>
<dbReference type="Gene3D" id="3.40.228.10">
    <property type="entry name" value="Dimethylsulfoxide Reductase, domain 2"/>
    <property type="match status" value="1"/>
</dbReference>
<evidence type="ECO:0000256" key="3">
    <source>
        <dbReference type="ARBA" id="ARBA00022505"/>
    </source>
</evidence>
<keyword evidence="4" id="KW-0479">Metal-binding</keyword>
<dbReference type="InterPro" id="IPR006963">
    <property type="entry name" value="Mopterin_OxRdtase_4Fe-4S_dom"/>
</dbReference>
<dbReference type="SMART" id="SM00926">
    <property type="entry name" value="Molybdop_Fe4S4"/>
    <property type="match status" value="1"/>
</dbReference>
<evidence type="ECO:0000256" key="4">
    <source>
        <dbReference type="ARBA" id="ARBA00022723"/>
    </source>
</evidence>
<dbReference type="AlphaFoldDB" id="A0A932GQY7"/>
<dbReference type="SUPFAM" id="SSF53706">
    <property type="entry name" value="Formate dehydrogenase/DMSO reductase, domains 1-3"/>
    <property type="match status" value="1"/>
</dbReference>
<evidence type="ECO:0000256" key="8">
    <source>
        <dbReference type="ARBA" id="ARBA00023014"/>
    </source>
</evidence>
<evidence type="ECO:0000259" key="9">
    <source>
        <dbReference type="PROSITE" id="PS51669"/>
    </source>
</evidence>
<dbReference type="Pfam" id="PF00384">
    <property type="entry name" value="Molybdopterin"/>
    <property type="match status" value="1"/>
</dbReference>
<dbReference type="GO" id="GO:0016491">
    <property type="term" value="F:oxidoreductase activity"/>
    <property type="evidence" value="ECO:0007669"/>
    <property type="project" value="UniProtKB-KW"/>
</dbReference>
<keyword evidence="8" id="KW-0411">Iron-sulfur</keyword>
<comment type="similarity">
    <text evidence="1">Belongs to the prokaryotic molybdopterin-containing oxidoreductase family.</text>
</comment>
<gene>
    <name evidence="10" type="ORF">HYY65_10495</name>
</gene>
<proteinExistence type="inferred from homology"/>
<dbReference type="GO" id="GO:0043546">
    <property type="term" value="F:molybdopterin cofactor binding"/>
    <property type="evidence" value="ECO:0007669"/>
    <property type="project" value="InterPro"/>
</dbReference>
<keyword evidence="7" id="KW-0408">Iron</keyword>
<dbReference type="InterPro" id="IPR006656">
    <property type="entry name" value="Mopterin_OxRdtase"/>
</dbReference>